<gene>
    <name evidence="1" type="ORF">Tcan_03258</name>
</gene>
<evidence type="ECO:0000313" key="1">
    <source>
        <dbReference type="EMBL" id="KHN80227.1"/>
    </source>
</evidence>
<organism evidence="1 2">
    <name type="scientific">Toxocara canis</name>
    <name type="common">Canine roundworm</name>
    <dbReference type="NCBI Taxonomy" id="6265"/>
    <lineage>
        <taxon>Eukaryota</taxon>
        <taxon>Metazoa</taxon>
        <taxon>Ecdysozoa</taxon>
        <taxon>Nematoda</taxon>
        <taxon>Chromadorea</taxon>
        <taxon>Rhabditida</taxon>
        <taxon>Spirurina</taxon>
        <taxon>Ascaridomorpha</taxon>
        <taxon>Ascaridoidea</taxon>
        <taxon>Toxocaridae</taxon>
        <taxon>Toxocara</taxon>
    </lineage>
</organism>
<keyword evidence="2" id="KW-1185">Reference proteome</keyword>
<evidence type="ECO:0000313" key="2">
    <source>
        <dbReference type="Proteomes" id="UP000031036"/>
    </source>
</evidence>
<proteinExistence type="predicted"/>
<accession>A0A0B2VFR8</accession>
<dbReference type="AlphaFoldDB" id="A0A0B2VFR8"/>
<reference evidence="1 2" key="1">
    <citation type="submission" date="2014-11" db="EMBL/GenBank/DDBJ databases">
        <title>Genetic blueprint of the zoonotic pathogen Toxocara canis.</title>
        <authorList>
            <person name="Zhu X.-Q."/>
            <person name="Korhonen P.K."/>
            <person name="Cai H."/>
            <person name="Young N.D."/>
            <person name="Nejsum P."/>
            <person name="von Samson-Himmelstjerna G."/>
            <person name="Boag P.R."/>
            <person name="Tan P."/>
            <person name="Li Q."/>
            <person name="Min J."/>
            <person name="Yang Y."/>
            <person name="Wang X."/>
            <person name="Fang X."/>
            <person name="Hall R.S."/>
            <person name="Hofmann A."/>
            <person name="Sternberg P.W."/>
            <person name="Jex A.R."/>
            <person name="Gasser R.B."/>
        </authorList>
    </citation>
    <scope>NUCLEOTIDE SEQUENCE [LARGE SCALE GENOMIC DNA]</scope>
    <source>
        <strain evidence="1">PN_DK_2014</strain>
    </source>
</reference>
<dbReference type="EMBL" id="JPKZ01001757">
    <property type="protein sequence ID" value="KHN80227.1"/>
    <property type="molecule type" value="Genomic_DNA"/>
</dbReference>
<comment type="caution">
    <text evidence="1">The sequence shown here is derived from an EMBL/GenBank/DDBJ whole genome shotgun (WGS) entry which is preliminary data.</text>
</comment>
<dbReference type="Proteomes" id="UP000031036">
    <property type="component" value="Unassembled WGS sequence"/>
</dbReference>
<sequence>MSLAIAASIGKGKQVETSFAMSPFPLEQPSVRLQPKSQQQLRRRSYIPRSLAALFLANCLLE</sequence>
<protein>
    <submittedName>
        <fullName evidence="1">Uncharacterized protein</fullName>
    </submittedName>
</protein>
<name>A0A0B2VFR8_TOXCA</name>